<protein>
    <submittedName>
        <fullName evidence="1">Zinc finger BED domain-containing protein 1</fullName>
    </submittedName>
</protein>
<sequence length="159" mass="17978">MKEAAIVLQPMQKLTTILSGEAYTTTSSPIPLVKGFRKMMEAVQGGREILKKELLVQIEKRPGRCEEKDRLAYVTLFDPRYKKSCFKDPLLLQKHVQAVTNEIANKMKVVDHIPDKSNQQTCQQSAEKPASDDPILDFLDDVESVIATPNYKPQAMVEM</sequence>
<proteinExistence type="predicted"/>
<comment type="caution">
    <text evidence="1">The sequence shown here is derived from an EMBL/GenBank/DDBJ whole genome shotgun (WGS) entry which is preliminary data.</text>
</comment>
<gene>
    <name evidence="1" type="ORF">ElyMa_005807500</name>
</gene>
<dbReference type="Proteomes" id="UP000762676">
    <property type="component" value="Unassembled WGS sequence"/>
</dbReference>
<keyword evidence="2" id="KW-1185">Reference proteome</keyword>
<dbReference type="EMBL" id="BMAT01011649">
    <property type="protein sequence ID" value="GFR76691.1"/>
    <property type="molecule type" value="Genomic_DNA"/>
</dbReference>
<dbReference type="AlphaFoldDB" id="A0AAV4FUZ8"/>
<name>A0AAV4FUZ8_9GAST</name>
<dbReference type="SUPFAM" id="SSF53098">
    <property type="entry name" value="Ribonuclease H-like"/>
    <property type="match status" value="1"/>
</dbReference>
<organism evidence="1 2">
    <name type="scientific">Elysia marginata</name>
    <dbReference type="NCBI Taxonomy" id="1093978"/>
    <lineage>
        <taxon>Eukaryota</taxon>
        <taxon>Metazoa</taxon>
        <taxon>Spiralia</taxon>
        <taxon>Lophotrochozoa</taxon>
        <taxon>Mollusca</taxon>
        <taxon>Gastropoda</taxon>
        <taxon>Heterobranchia</taxon>
        <taxon>Euthyneura</taxon>
        <taxon>Panpulmonata</taxon>
        <taxon>Sacoglossa</taxon>
        <taxon>Placobranchoidea</taxon>
        <taxon>Plakobranchidae</taxon>
        <taxon>Elysia</taxon>
    </lineage>
</organism>
<evidence type="ECO:0000313" key="1">
    <source>
        <dbReference type="EMBL" id="GFR76691.1"/>
    </source>
</evidence>
<dbReference type="InterPro" id="IPR012337">
    <property type="entry name" value="RNaseH-like_sf"/>
</dbReference>
<evidence type="ECO:0000313" key="2">
    <source>
        <dbReference type="Proteomes" id="UP000762676"/>
    </source>
</evidence>
<accession>A0AAV4FUZ8</accession>
<reference evidence="1 2" key="1">
    <citation type="journal article" date="2021" name="Elife">
        <title>Chloroplast acquisition without the gene transfer in kleptoplastic sea slugs, Plakobranchus ocellatus.</title>
        <authorList>
            <person name="Maeda T."/>
            <person name="Takahashi S."/>
            <person name="Yoshida T."/>
            <person name="Shimamura S."/>
            <person name="Takaki Y."/>
            <person name="Nagai Y."/>
            <person name="Toyoda A."/>
            <person name="Suzuki Y."/>
            <person name="Arimoto A."/>
            <person name="Ishii H."/>
            <person name="Satoh N."/>
            <person name="Nishiyama T."/>
            <person name="Hasebe M."/>
            <person name="Maruyama T."/>
            <person name="Minagawa J."/>
            <person name="Obokata J."/>
            <person name="Shigenobu S."/>
        </authorList>
    </citation>
    <scope>NUCLEOTIDE SEQUENCE [LARGE SCALE GENOMIC DNA]</scope>
</reference>